<keyword evidence="3" id="KW-1185">Reference proteome</keyword>
<evidence type="ECO:0000313" key="3">
    <source>
        <dbReference type="Proteomes" id="UP001215598"/>
    </source>
</evidence>
<protein>
    <recommendedName>
        <fullName evidence="4">F-box domain-containing protein</fullName>
    </recommendedName>
</protein>
<organism evidence="2 3">
    <name type="scientific">Mycena metata</name>
    <dbReference type="NCBI Taxonomy" id="1033252"/>
    <lineage>
        <taxon>Eukaryota</taxon>
        <taxon>Fungi</taxon>
        <taxon>Dikarya</taxon>
        <taxon>Basidiomycota</taxon>
        <taxon>Agaricomycotina</taxon>
        <taxon>Agaricomycetes</taxon>
        <taxon>Agaricomycetidae</taxon>
        <taxon>Agaricales</taxon>
        <taxon>Marasmiineae</taxon>
        <taxon>Mycenaceae</taxon>
        <taxon>Mycena</taxon>
    </lineage>
</organism>
<gene>
    <name evidence="2" type="ORF">B0H16DRAFT_1543624</name>
</gene>
<feature type="coiled-coil region" evidence="1">
    <location>
        <begin position="12"/>
        <end position="39"/>
    </location>
</feature>
<dbReference type="EMBL" id="JARKIB010000053">
    <property type="protein sequence ID" value="KAJ7754086.1"/>
    <property type="molecule type" value="Genomic_DNA"/>
</dbReference>
<dbReference type="AlphaFoldDB" id="A0AAD7J197"/>
<name>A0AAD7J197_9AGAR</name>
<evidence type="ECO:0000313" key="2">
    <source>
        <dbReference type="EMBL" id="KAJ7754086.1"/>
    </source>
</evidence>
<accession>A0AAD7J197</accession>
<dbReference type="InterPro" id="IPR032675">
    <property type="entry name" value="LRR_dom_sf"/>
</dbReference>
<proteinExistence type="predicted"/>
<sequence length="420" mass="46690">MPKSIPELEALVDRLSADIELQKAVLKQLERSKSAAQRQLNTLRDPLTRLPLEISSEIFVKCLPPGPLHPQPSARAPPLLLLNICNSWTDIALYTPTLWSSIHLDFPVVQVLQSWLDRARNHALTISLTRSLNKNIGAAVARYADQLKNLEIYEDDLKLGSLLAIGSFPCLESLTIGCMPDDEDDLNDFSLAQIMGLLKCLAPNLVECTFHNVSTYFDYVTLEVLVLPRLRHLNFGDPGNLRTLDSPETLLHLTLPALETLSFPMVGVADRVLLNFLERSSAPLQKLILAGNDATFPQLEDCLRLTPSLETLELYTSRITVVHDLLAALADSPTGLLPTLCRLKIQQFPTLDVPSYSIILRLLTLRRTQIVSFDLRGASRKLAKLSQLKPSSEVRDGLRQLVAGGMESYIGSEVQNLMTF</sequence>
<dbReference type="Proteomes" id="UP001215598">
    <property type="component" value="Unassembled WGS sequence"/>
</dbReference>
<evidence type="ECO:0000256" key="1">
    <source>
        <dbReference type="SAM" id="Coils"/>
    </source>
</evidence>
<comment type="caution">
    <text evidence="2">The sequence shown here is derived from an EMBL/GenBank/DDBJ whole genome shotgun (WGS) entry which is preliminary data.</text>
</comment>
<dbReference type="Gene3D" id="3.80.10.10">
    <property type="entry name" value="Ribonuclease Inhibitor"/>
    <property type="match status" value="1"/>
</dbReference>
<dbReference type="SUPFAM" id="SSF52047">
    <property type="entry name" value="RNI-like"/>
    <property type="match status" value="1"/>
</dbReference>
<reference evidence="2" key="1">
    <citation type="submission" date="2023-03" db="EMBL/GenBank/DDBJ databases">
        <title>Massive genome expansion in bonnet fungi (Mycena s.s.) driven by repeated elements and novel gene families across ecological guilds.</title>
        <authorList>
            <consortium name="Lawrence Berkeley National Laboratory"/>
            <person name="Harder C.B."/>
            <person name="Miyauchi S."/>
            <person name="Viragh M."/>
            <person name="Kuo A."/>
            <person name="Thoen E."/>
            <person name="Andreopoulos B."/>
            <person name="Lu D."/>
            <person name="Skrede I."/>
            <person name="Drula E."/>
            <person name="Henrissat B."/>
            <person name="Morin E."/>
            <person name="Kohler A."/>
            <person name="Barry K."/>
            <person name="LaButti K."/>
            <person name="Morin E."/>
            <person name="Salamov A."/>
            <person name="Lipzen A."/>
            <person name="Mereny Z."/>
            <person name="Hegedus B."/>
            <person name="Baldrian P."/>
            <person name="Stursova M."/>
            <person name="Weitz H."/>
            <person name="Taylor A."/>
            <person name="Grigoriev I.V."/>
            <person name="Nagy L.G."/>
            <person name="Martin F."/>
            <person name="Kauserud H."/>
        </authorList>
    </citation>
    <scope>NUCLEOTIDE SEQUENCE</scope>
    <source>
        <strain evidence="2">CBHHK182m</strain>
    </source>
</reference>
<evidence type="ECO:0008006" key="4">
    <source>
        <dbReference type="Google" id="ProtNLM"/>
    </source>
</evidence>
<keyword evidence="1" id="KW-0175">Coiled coil</keyword>